<proteinExistence type="predicted"/>
<sequence length="243" mass="26808">MVVQSELGKGSAMPTDPHHTPTILQSSSSQPQKIHKPRKPIRKVTQVPQPSDPMKHVTNEAVHKELGDSLVKATTIASSLEAEQDSDNIAKTQSKATPIESKSLDDEESLGEDASKQGRIEAIDVDEAITLVNVQDDAEMFDVDYLDSTATITIPTEEITLAQALEALKTSNPKVKGIVIQEKEEPGKSTTTTATIPKQQSRDKGRGIMIKEHVKPKKKDQIRLDEEVAKRLQVEFDEEERLD</sequence>
<protein>
    <submittedName>
        <fullName evidence="2">Uncharacterized protein</fullName>
    </submittedName>
</protein>
<name>A0A6L2MRC0_TANCI</name>
<gene>
    <name evidence="2" type="ORF">Tci_046873</name>
</gene>
<feature type="compositionally biased region" description="Basic residues" evidence="1">
    <location>
        <begin position="33"/>
        <end position="42"/>
    </location>
</feature>
<feature type="compositionally biased region" description="Basic and acidic residues" evidence="1">
    <location>
        <begin position="200"/>
        <end position="209"/>
    </location>
</feature>
<reference evidence="2" key="1">
    <citation type="journal article" date="2019" name="Sci. Rep.">
        <title>Draft genome of Tanacetum cinerariifolium, the natural source of mosquito coil.</title>
        <authorList>
            <person name="Yamashiro T."/>
            <person name="Shiraishi A."/>
            <person name="Satake H."/>
            <person name="Nakayama K."/>
        </authorList>
    </citation>
    <scope>NUCLEOTIDE SEQUENCE</scope>
</reference>
<feature type="region of interest" description="Disordered" evidence="1">
    <location>
        <begin position="1"/>
        <end position="55"/>
    </location>
</feature>
<dbReference type="EMBL" id="BKCJ010006972">
    <property type="protein sequence ID" value="GEU74895.1"/>
    <property type="molecule type" value="Genomic_DNA"/>
</dbReference>
<evidence type="ECO:0000313" key="2">
    <source>
        <dbReference type="EMBL" id="GEU74895.1"/>
    </source>
</evidence>
<feature type="region of interest" description="Disordered" evidence="1">
    <location>
        <begin position="80"/>
        <end position="118"/>
    </location>
</feature>
<feature type="region of interest" description="Disordered" evidence="1">
    <location>
        <begin position="182"/>
        <end position="209"/>
    </location>
</feature>
<feature type="compositionally biased region" description="Polar residues" evidence="1">
    <location>
        <begin position="188"/>
        <end position="199"/>
    </location>
</feature>
<comment type="caution">
    <text evidence="2">The sequence shown here is derived from an EMBL/GenBank/DDBJ whole genome shotgun (WGS) entry which is preliminary data.</text>
</comment>
<feature type="compositionally biased region" description="Polar residues" evidence="1">
    <location>
        <begin position="87"/>
        <end position="96"/>
    </location>
</feature>
<organism evidence="2">
    <name type="scientific">Tanacetum cinerariifolium</name>
    <name type="common">Dalmatian daisy</name>
    <name type="synonym">Chrysanthemum cinerariifolium</name>
    <dbReference type="NCBI Taxonomy" id="118510"/>
    <lineage>
        <taxon>Eukaryota</taxon>
        <taxon>Viridiplantae</taxon>
        <taxon>Streptophyta</taxon>
        <taxon>Embryophyta</taxon>
        <taxon>Tracheophyta</taxon>
        <taxon>Spermatophyta</taxon>
        <taxon>Magnoliopsida</taxon>
        <taxon>eudicotyledons</taxon>
        <taxon>Gunneridae</taxon>
        <taxon>Pentapetalae</taxon>
        <taxon>asterids</taxon>
        <taxon>campanulids</taxon>
        <taxon>Asterales</taxon>
        <taxon>Asteraceae</taxon>
        <taxon>Asteroideae</taxon>
        <taxon>Anthemideae</taxon>
        <taxon>Anthemidinae</taxon>
        <taxon>Tanacetum</taxon>
    </lineage>
</organism>
<accession>A0A6L2MRC0</accession>
<feature type="compositionally biased region" description="Polar residues" evidence="1">
    <location>
        <begin position="22"/>
        <end position="32"/>
    </location>
</feature>
<evidence type="ECO:0000256" key="1">
    <source>
        <dbReference type="SAM" id="MobiDB-lite"/>
    </source>
</evidence>
<dbReference type="AlphaFoldDB" id="A0A6L2MRC0"/>